<organism evidence="2 3">
    <name type="scientific">Nocardioides lianchengensis</name>
    <dbReference type="NCBI Taxonomy" id="1045774"/>
    <lineage>
        <taxon>Bacteria</taxon>
        <taxon>Bacillati</taxon>
        <taxon>Actinomycetota</taxon>
        <taxon>Actinomycetes</taxon>
        <taxon>Propionibacteriales</taxon>
        <taxon>Nocardioidaceae</taxon>
        <taxon>Nocardioides</taxon>
    </lineage>
</organism>
<keyword evidence="3" id="KW-1185">Reference proteome</keyword>
<evidence type="ECO:0000256" key="1">
    <source>
        <dbReference type="SAM" id="MobiDB-lite"/>
    </source>
</evidence>
<name>A0A1G6WY78_9ACTN</name>
<dbReference type="EMBL" id="FMZM01000010">
    <property type="protein sequence ID" value="SDD69955.1"/>
    <property type="molecule type" value="Genomic_DNA"/>
</dbReference>
<dbReference type="AlphaFoldDB" id="A0A1G6WY78"/>
<evidence type="ECO:0000313" key="3">
    <source>
        <dbReference type="Proteomes" id="UP000199034"/>
    </source>
</evidence>
<accession>A0A1G6WY78</accession>
<feature type="region of interest" description="Disordered" evidence="1">
    <location>
        <begin position="1"/>
        <end position="60"/>
    </location>
</feature>
<reference evidence="2 3" key="1">
    <citation type="submission" date="2016-10" db="EMBL/GenBank/DDBJ databases">
        <authorList>
            <person name="de Groot N.N."/>
        </authorList>
    </citation>
    <scope>NUCLEOTIDE SEQUENCE [LARGE SCALE GENOMIC DNA]</scope>
    <source>
        <strain evidence="2 3">CGMCC 4.6858</strain>
    </source>
</reference>
<dbReference type="Proteomes" id="UP000199034">
    <property type="component" value="Unassembled WGS sequence"/>
</dbReference>
<sequence>MSEHENEPGVPDEALPEDLVPADDNPLAEGLDDGETVEGLLDGGKQADQSSEESEESQDE</sequence>
<dbReference type="OrthoDB" id="3789845at2"/>
<dbReference type="RefSeq" id="WP_090859316.1">
    <property type="nucleotide sequence ID" value="NZ_FMZM01000010.1"/>
</dbReference>
<dbReference type="STRING" id="1045774.SAMN05421872_11075"/>
<protein>
    <submittedName>
        <fullName evidence="2">Uncharacterized protein</fullName>
    </submittedName>
</protein>
<evidence type="ECO:0000313" key="2">
    <source>
        <dbReference type="EMBL" id="SDD69955.1"/>
    </source>
</evidence>
<gene>
    <name evidence="2" type="ORF">SAMN05421872_11075</name>
</gene>
<proteinExistence type="predicted"/>
<feature type="compositionally biased region" description="Acidic residues" evidence="1">
    <location>
        <begin position="50"/>
        <end position="60"/>
    </location>
</feature>